<evidence type="ECO:0000256" key="9">
    <source>
        <dbReference type="SAM" id="MobiDB-lite"/>
    </source>
</evidence>
<dbReference type="InterPro" id="IPR013760">
    <property type="entry name" value="Topo_IIA-like_dom_sf"/>
</dbReference>
<dbReference type="EC" id="5.6.2.2" evidence="3"/>
<dbReference type="SUPFAM" id="SSF56719">
    <property type="entry name" value="Type II DNA topoisomerase"/>
    <property type="match status" value="1"/>
</dbReference>
<dbReference type="Gene3D" id="3.30.1360.40">
    <property type="match status" value="1"/>
</dbReference>
<keyword evidence="6 7" id="KW-0413">Isomerase</keyword>
<dbReference type="SUPFAM" id="SSF101904">
    <property type="entry name" value="GyrA/ParC C-terminal domain-like"/>
    <property type="match status" value="1"/>
</dbReference>
<dbReference type="CDD" id="cd00187">
    <property type="entry name" value="TOP4c"/>
    <property type="match status" value="1"/>
</dbReference>
<dbReference type="RefSeq" id="WP_291795181.1">
    <property type="nucleotide sequence ID" value="NZ_BAAAPZ010000001.1"/>
</dbReference>
<proteinExistence type="inferred from homology"/>
<organism evidence="11 12">
    <name type="scientific">Brevibacterium salitolerans</name>
    <dbReference type="NCBI Taxonomy" id="1403566"/>
    <lineage>
        <taxon>Bacteria</taxon>
        <taxon>Bacillati</taxon>
        <taxon>Actinomycetota</taxon>
        <taxon>Actinomycetes</taxon>
        <taxon>Micrococcales</taxon>
        <taxon>Brevibacteriaceae</taxon>
        <taxon>Brevibacterium</taxon>
    </lineage>
</organism>
<dbReference type="PANTHER" id="PTHR43493">
    <property type="entry name" value="DNA GYRASE/TOPOISOMERASE SUBUNIT A"/>
    <property type="match status" value="1"/>
</dbReference>
<feature type="domain" description="Topo IIA-type catalytic" evidence="10">
    <location>
        <begin position="40"/>
        <end position="505"/>
    </location>
</feature>
<dbReference type="Pfam" id="PF03989">
    <property type="entry name" value="DNA_gyraseA_C"/>
    <property type="match status" value="1"/>
</dbReference>
<dbReference type="InterPro" id="IPR006691">
    <property type="entry name" value="GyrA/parC_rep"/>
</dbReference>
<dbReference type="NCBIfam" id="NF004044">
    <property type="entry name" value="PRK05561.1"/>
    <property type="match status" value="1"/>
</dbReference>
<dbReference type="InterPro" id="IPR035516">
    <property type="entry name" value="Gyrase/topoIV_suA_C"/>
</dbReference>
<feature type="region of interest" description="Disordered" evidence="9">
    <location>
        <begin position="781"/>
        <end position="803"/>
    </location>
</feature>
<accession>A0ABN2W9C9</accession>
<dbReference type="SMART" id="SM00434">
    <property type="entry name" value="TOP4c"/>
    <property type="match status" value="1"/>
</dbReference>
<evidence type="ECO:0000256" key="3">
    <source>
        <dbReference type="ARBA" id="ARBA00012895"/>
    </source>
</evidence>
<evidence type="ECO:0000256" key="6">
    <source>
        <dbReference type="ARBA" id="ARBA00023235"/>
    </source>
</evidence>
<comment type="caution">
    <text evidence="11">The sequence shown here is derived from an EMBL/GenBank/DDBJ whole genome shotgun (WGS) entry which is preliminary data.</text>
</comment>
<name>A0ABN2W9C9_9MICO</name>
<dbReference type="Proteomes" id="UP001500984">
    <property type="component" value="Unassembled WGS sequence"/>
</dbReference>
<evidence type="ECO:0000256" key="2">
    <source>
        <dbReference type="ARBA" id="ARBA00008263"/>
    </source>
</evidence>
<dbReference type="InterPro" id="IPR050220">
    <property type="entry name" value="Type_II_DNA_Topoisomerases"/>
</dbReference>
<feature type="compositionally biased region" description="Gly residues" evidence="9">
    <location>
        <begin position="826"/>
        <end position="839"/>
    </location>
</feature>
<sequence>MADGTAGRDAPGSIEDVDVSQEMETSFLEYAYSVIYSRALPDARDGLKPVQRRIVYQMGEMGLRPDRGFVKSSRIVGDVMGKLHPHGDSAIYDALVRLAQPFTMRLPLVDGHGNFGSLDDGPAAPRYTEARLHSSAMAMIAGLDEEVVDFVPNYDGTITQPEVLPAAFPNLLVNGASGIAVGMATNMAPHNPGEVIAAAQHLIRHPDATLDELMRFVPGPDLPSGGRIIGLDGVREAYETGRGTFRTRASVKFESLSARRKGIVVTELPYLVGPEKIIERVKDQVQAKRLAGIASIDDFSDRKKGMRLVIGIKTGFDPKAVLEELYRLTPMEDSFGINNVCLVDGQPRTLGLRDLLQVYVDHRIEVVRRRTGFRLAKAKDRLHLVEGLLIAILDIDEVIQLIRSSDDAATARTRLMEVFDLSEIQATYILDLQLRRLTRFSRLELEAERDELRSLIEELERLLAHEDELRELVATELGEIADRIADPRRTVLVEGSLKELSAKGRRKSAAPLTVADDPCWVLLSTSGRVARTTAQDPLPTTGRRASHDALVSQVPSTAQGKVAAVTNLGRMVLLDVVVLPQLPPQATRPALAGGVPAKDLVELGRGEHVLALVDPEQDVFLATAAGVVKRAAGAGAPGNRTEWEAITLKGKDSVVGAAQARPGAEADSWEIALLTSNAQLLRFSASVLRAQGWSAGGVAGIRLTDGARVIAFSLLDPAEEHRVVTIAKGENFYGDPVSSIKVSDFAEFPAKGRATGGVRAHRFLTGETELALGWVGRSPQAASAGGGARSLPESLTRRDGSGAPLEAKIDAVGTVPFEADAGAGANGAAGGSGTGGGTGADASGGHAAGTGAAAGSRAGAGARTGSVAGMASGTIPLLTDDEDPEAARREEIARARADADGAVIVSHDEDSEDGPDPLF</sequence>
<keyword evidence="5 7" id="KW-0238">DNA-binding</keyword>
<dbReference type="Gene3D" id="3.90.199.10">
    <property type="entry name" value="Topoisomerase II, domain 5"/>
    <property type="match status" value="1"/>
</dbReference>
<evidence type="ECO:0000259" key="10">
    <source>
        <dbReference type="PROSITE" id="PS52040"/>
    </source>
</evidence>
<dbReference type="PROSITE" id="PS52040">
    <property type="entry name" value="TOPO_IIA"/>
    <property type="match status" value="1"/>
</dbReference>
<dbReference type="Pfam" id="PF00521">
    <property type="entry name" value="DNA_topoisoIV"/>
    <property type="match status" value="1"/>
</dbReference>
<feature type="region of interest" description="Disordered" evidence="9">
    <location>
        <begin position="826"/>
        <end position="919"/>
    </location>
</feature>
<protein>
    <recommendedName>
        <fullName evidence="3">DNA topoisomerase (ATP-hydrolyzing)</fullName>
        <ecNumber evidence="3">5.6.2.2</ecNumber>
    </recommendedName>
</protein>
<evidence type="ECO:0000256" key="5">
    <source>
        <dbReference type="ARBA" id="ARBA00023125"/>
    </source>
</evidence>
<feature type="active site" description="O-(5'-phospho-DNA)-tyrosine intermediate" evidence="7">
    <location>
        <position position="127"/>
    </location>
</feature>
<evidence type="ECO:0000313" key="11">
    <source>
        <dbReference type="EMBL" id="GAA2086868.1"/>
    </source>
</evidence>
<evidence type="ECO:0000256" key="8">
    <source>
        <dbReference type="SAM" id="Coils"/>
    </source>
</evidence>
<evidence type="ECO:0000256" key="7">
    <source>
        <dbReference type="PROSITE-ProRule" id="PRU01384"/>
    </source>
</evidence>
<keyword evidence="4 7" id="KW-0799">Topoisomerase</keyword>
<comment type="catalytic activity">
    <reaction evidence="1 7">
        <text>ATP-dependent breakage, passage and rejoining of double-stranded DNA.</text>
        <dbReference type="EC" id="5.6.2.2"/>
    </reaction>
</comment>
<gene>
    <name evidence="11" type="ORF">GCM10009823_00910</name>
</gene>
<dbReference type="EMBL" id="BAAAPZ010000001">
    <property type="protein sequence ID" value="GAA2086868.1"/>
    <property type="molecule type" value="Genomic_DNA"/>
</dbReference>
<keyword evidence="8" id="KW-0175">Coiled coil</keyword>
<dbReference type="Gene3D" id="2.120.10.90">
    <property type="entry name" value="DNA gyrase/topoisomerase IV, subunit A, C-terminal"/>
    <property type="match status" value="1"/>
</dbReference>
<feature type="coiled-coil region" evidence="8">
    <location>
        <begin position="442"/>
        <end position="472"/>
    </location>
</feature>
<dbReference type="Gene3D" id="1.10.268.10">
    <property type="entry name" value="Topoisomerase, domain 3"/>
    <property type="match status" value="1"/>
</dbReference>
<evidence type="ECO:0000313" key="12">
    <source>
        <dbReference type="Proteomes" id="UP001500984"/>
    </source>
</evidence>
<feature type="compositionally biased region" description="Basic and acidic residues" evidence="9">
    <location>
        <begin position="885"/>
        <end position="899"/>
    </location>
</feature>
<reference evidence="11 12" key="1">
    <citation type="journal article" date="2019" name="Int. J. Syst. Evol. Microbiol.">
        <title>The Global Catalogue of Microorganisms (GCM) 10K type strain sequencing project: providing services to taxonomists for standard genome sequencing and annotation.</title>
        <authorList>
            <consortium name="The Broad Institute Genomics Platform"/>
            <consortium name="The Broad Institute Genome Sequencing Center for Infectious Disease"/>
            <person name="Wu L."/>
            <person name="Ma J."/>
        </authorList>
    </citation>
    <scope>NUCLEOTIDE SEQUENCE [LARGE SCALE GENOMIC DNA]</scope>
    <source>
        <strain evidence="11 12">JCM 15900</strain>
    </source>
</reference>
<dbReference type="InterPro" id="IPR002205">
    <property type="entry name" value="Topo_IIA_dom_A"/>
</dbReference>
<dbReference type="InterPro" id="IPR013757">
    <property type="entry name" value="Topo_IIA_A_a_sf"/>
</dbReference>
<feature type="compositionally biased region" description="Acidic residues" evidence="9">
    <location>
        <begin position="909"/>
        <end position="919"/>
    </location>
</feature>
<dbReference type="InterPro" id="IPR013758">
    <property type="entry name" value="Topo_IIA_A/C_ab"/>
</dbReference>
<evidence type="ECO:0000256" key="1">
    <source>
        <dbReference type="ARBA" id="ARBA00000185"/>
    </source>
</evidence>
<dbReference type="PANTHER" id="PTHR43493:SF5">
    <property type="entry name" value="DNA GYRASE SUBUNIT A, CHLOROPLASTIC_MITOCHONDRIAL"/>
    <property type="match status" value="1"/>
</dbReference>
<keyword evidence="12" id="KW-1185">Reference proteome</keyword>
<comment type="similarity">
    <text evidence="2">Belongs to the type II topoisomerase GyrA/ParC subunit family.</text>
</comment>
<evidence type="ECO:0000256" key="4">
    <source>
        <dbReference type="ARBA" id="ARBA00023029"/>
    </source>
</evidence>
<feature type="compositionally biased region" description="Low complexity" evidence="9">
    <location>
        <begin position="840"/>
        <end position="869"/>
    </location>
</feature>